<name>A0A6I6UNY7_9BACI</name>
<dbReference type="EMBL" id="CP047394">
    <property type="protein sequence ID" value="QHE60931.1"/>
    <property type="molecule type" value="Genomic_DNA"/>
</dbReference>
<accession>A0A6I6UNY7</accession>
<keyword evidence="1" id="KW-1133">Transmembrane helix</keyword>
<feature type="transmembrane region" description="Helical" evidence="1">
    <location>
        <begin position="38"/>
        <end position="57"/>
    </location>
</feature>
<keyword evidence="1" id="KW-0812">Transmembrane</keyword>
<organism evidence="2 3">
    <name type="scientific">Rossellomorea vietnamensis</name>
    <dbReference type="NCBI Taxonomy" id="218284"/>
    <lineage>
        <taxon>Bacteria</taxon>
        <taxon>Bacillati</taxon>
        <taxon>Bacillota</taxon>
        <taxon>Bacilli</taxon>
        <taxon>Bacillales</taxon>
        <taxon>Bacillaceae</taxon>
        <taxon>Rossellomorea</taxon>
    </lineage>
</organism>
<keyword evidence="1" id="KW-0472">Membrane</keyword>
<evidence type="ECO:0000313" key="2">
    <source>
        <dbReference type="EMBL" id="QHE60931.1"/>
    </source>
</evidence>
<feature type="transmembrane region" description="Helical" evidence="1">
    <location>
        <begin position="12"/>
        <end position="32"/>
    </location>
</feature>
<evidence type="ECO:0000256" key="1">
    <source>
        <dbReference type="SAM" id="Phobius"/>
    </source>
</evidence>
<feature type="transmembrane region" description="Helical" evidence="1">
    <location>
        <begin position="78"/>
        <end position="99"/>
    </location>
</feature>
<dbReference type="KEGG" id="bvq:FHE72_07790"/>
<dbReference type="GeneID" id="77237860"/>
<dbReference type="RefSeq" id="WP_034763354.1">
    <property type="nucleotide sequence ID" value="NZ_CCDN010000005.1"/>
</dbReference>
<gene>
    <name evidence="2" type="ORF">FHE72_07790</name>
</gene>
<reference evidence="2 3" key="1">
    <citation type="submission" date="2019-06" db="EMBL/GenBank/DDBJ databases">
        <title>An operon consisting of a P-type ATPase gene and a transcriptional regular gene given the different cadmium resistance in Bacillus vietamensis 151-6 and Bacillus marisflavi 151-25.</title>
        <authorList>
            <person name="Yu X."/>
        </authorList>
    </citation>
    <scope>NUCLEOTIDE SEQUENCE [LARGE SCALE GENOMIC DNA]</scope>
    <source>
        <strain evidence="2 3">151-6</strain>
    </source>
</reference>
<dbReference type="Proteomes" id="UP000465062">
    <property type="component" value="Chromosome"/>
</dbReference>
<dbReference type="AlphaFoldDB" id="A0A6I6UNY7"/>
<sequence length="107" mass="12627">MEGIINQKLLVYFSKIAFTMLVLVGLPFWSYLETGRPMMEWSLIIGILITLIIIYAYGGGYRYQRIHNLLKGKKKKRFYHSISFWTALIYTVVVFYLTMKAYGDIFH</sequence>
<evidence type="ECO:0000313" key="3">
    <source>
        <dbReference type="Proteomes" id="UP000465062"/>
    </source>
</evidence>
<proteinExistence type="predicted"/>
<protein>
    <submittedName>
        <fullName evidence="2">Uncharacterized protein</fullName>
    </submittedName>
</protein>